<organism evidence="3 4">
    <name type="scientific">Streptomyces telluris</name>
    <dbReference type="NCBI Taxonomy" id="2720021"/>
    <lineage>
        <taxon>Bacteria</taxon>
        <taxon>Bacillati</taxon>
        <taxon>Actinomycetota</taxon>
        <taxon>Actinomycetes</taxon>
        <taxon>Kitasatosporales</taxon>
        <taxon>Streptomycetaceae</taxon>
        <taxon>Streptomyces</taxon>
    </lineage>
</organism>
<reference evidence="3" key="1">
    <citation type="submission" date="2022-06" db="EMBL/GenBank/DDBJ databases">
        <title>WGS of actinobacteria.</title>
        <authorList>
            <person name="Thawai C."/>
        </authorList>
    </citation>
    <scope>NUCLEOTIDE SEQUENCE</scope>
    <source>
        <strain evidence="3">AA8</strain>
    </source>
</reference>
<evidence type="ECO:0000256" key="1">
    <source>
        <dbReference type="SAM" id="MobiDB-lite"/>
    </source>
</evidence>
<dbReference type="InterPro" id="IPR032710">
    <property type="entry name" value="NTF2-like_dom_sf"/>
</dbReference>
<keyword evidence="4" id="KW-1185">Reference proteome</keyword>
<dbReference type="PROSITE" id="PS51257">
    <property type="entry name" value="PROKAR_LIPOPROTEIN"/>
    <property type="match status" value="1"/>
</dbReference>
<comment type="caution">
    <text evidence="3">The sequence shown here is derived from an EMBL/GenBank/DDBJ whole genome shotgun (WGS) entry which is preliminary data.</text>
</comment>
<gene>
    <name evidence="3" type="ORF">NQU55_28975</name>
</gene>
<evidence type="ECO:0000313" key="3">
    <source>
        <dbReference type="EMBL" id="MCQ8773762.1"/>
    </source>
</evidence>
<protein>
    <recommendedName>
        <fullName evidence="5">Lipoprotein</fullName>
    </recommendedName>
</protein>
<accession>A0A9X2LM50</accession>
<sequence>MRRVAAVAVAAASVLAVAGCSSSGDGKKDGGTRGNPGVTKEEHERADAEARERAKDEAAMKDAAVRYTKAYVAHDVRTMCSLMTPTKRGGDGSLDGCVKHFEELGNGKPGSEVTVSVEGSPVDVSPIGKHPQGTGLMVKQTTGAEASVRRQAMRMVKADGAWLVDQKVTVRDEDMSAGNPVRNVLMRSPE</sequence>
<feature type="chain" id="PRO_5040970483" description="Lipoprotein" evidence="2">
    <location>
        <begin position="19"/>
        <end position="190"/>
    </location>
</feature>
<dbReference type="Proteomes" id="UP001142374">
    <property type="component" value="Unassembled WGS sequence"/>
</dbReference>
<dbReference type="EMBL" id="JANIID010000033">
    <property type="protein sequence ID" value="MCQ8773762.1"/>
    <property type="molecule type" value="Genomic_DNA"/>
</dbReference>
<dbReference type="AlphaFoldDB" id="A0A9X2LM50"/>
<proteinExistence type="predicted"/>
<evidence type="ECO:0008006" key="5">
    <source>
        <dbReference type="Google" id="ProtNLM"/>
    </source>
</evidence>
<feature type="signal peptide" evidence="2">
    <location>
        <begin position="1"/>
        <end position="18"/>
    </location>
</feature>
<keyword evidence="2" id="KW-0732">Signal</keyword>
<evidence type="ECO:0000313" key="4">
    <source>
        <dbReference type="Proteomes" id="UP001142374"/>
    </source>
</evidence>
<evidence type="ECO:0000256" key="2">
    <source>
        <dbReference type="SAM" id="SignalP"/>
    </source>
</evidence>
<name>A0A9X2LM50_9ACTN</name>
<dbReference type="RefSeq" id="WP_168091921.1">
    <property type="nucleotide sequence ID" value="NZ_JAATER010000045.1"/>
</dbReference>
<feature type="region of interest" description="Disordered" evidence="1">
    <location>
        <begin position="19"/>
        <end position="59"/>
    </location>
</feature>
<feature type="compositionally biased region" description="Basic and acidic residues" evidence="1">
    <location>
        <begin position="39"/>
        <end position="59"/>
    </location>
</feature>
<dbReference type="SUPFAM" id="SSF54427">
    <property type="entry name" value="NTF2-like"/>
    <property type="match status" value="1"/>
</dbReference>